<name>A0A8J6M3I4_9FIRM</name>
<feature type="transmembrane region" description="Helical" evidence="1">
    <location>
        <begin position="287"/>
        <end position="310"/>
    </location>
</feature>
<feature type="transmembrane region" description="Helical" evidence="1">
    <location>
        <begin position="80"/>
        <end position="96"/>
    </location>
</feature>
<feature type="transmembrane region" description="Helical" evidence="1">
    <location>
        <begin position="174"/>
        <end position="192"/>
    </location>
</feature>
<dbReference type="Pfam" id="PF07556">
    <property type="entry name" value="DUF1538"/>
    <property type="match status" value="2"/>
</dbReference>
<feature type="transmembrane region" description="Helical" evidence="1">
    <location>
        <begin position="38"/>
        <end position="59"/>
    </location>
</feature>
<feature type="transmembrane region" description="Helical" evidence="1">
    <location>
        <begin position="256"/>
        <end position="275"/>
    </location>
</feature>
<accession>A0A8J6M3I4</accession>
<keyword evidence="1" id="KW-0812">Transmembrane</keyword>
<proteinExistence type="predicted"/>
<reference evidence="2" key="1">
    <citation type="submission" date="2020-08" db="EMBL/GenBank/DDBJ databases">
        <title>Genome public.</title>
        <authorList>
            <person name="Liu C."/>
            <person name="Sun Q."/>
        </authorList>
    </citation>
    <scope>NUCLEOTIDE SEQUENCE</scope>
    <source>
        <strain evidence="2">NSJ-23</strain>
    </source>
</reference>
<keyword evidence="1" id="KW-0472">Membrane</keyword>
<keyword evidence="3" id="KW-1185">Reference proteome</keyword>
<organism evidence="2 3">
    <name type="scientific">Flintibacter hominis</name>
    <dbReference type="NCBI Taxonomy" id="2763048"/>
    <lineage>
        <taxon>Bacteria</taxon>
        <taxon>Bacillati</taxon>
        <taxon>Bacillota</taxon>
        <taxon>Clostridia</taxon>
        <taxon>Eubacteriales</taxon>
        <taxon>Flintibacter</taxon>
    </lineage>
</organism>
<feature type="transmembrane region" description="Helical" evidence="1">
    <location>
        <begin position="145"/>
        <end position="168"/>
    </location>
</feature>
<dbReference type="EMBL" id="JACOPO010000007">
    <property type="protein sequence ID" value="MBC5723275.1"/>
    <property type="molecule type" value="Genomic_DNA"/>
</dbReference>
<keyword evidence="1" id="KW-1133">Transmembrane helix</keyword>
<evidence type="ECO:0000313" key="2">
    <source>
        <dbReference type="EMBL" id="MBC5723275.1"/>
    </source>
</evidence>
<feature type="transmembrane region" description="Helical" evidence="1">
    <location>
        <begin position="403"/>
        <end position="422"/>
    </location>
</feature>
<feature type="transmembrane region" description="Helical" evidence="1">
    <location>
        <begin position="12"/>
        <end position="32"/>
    </location>
</feature>
<comment type="caution">
    <text evidence="2">The sequence shown here is derived from an EMBL/GenBank/DDBJ whole genome shotgun (WGS) entry which is preliminary data.</text>
</comment>
<feature type="transmembrane region" description="Helical" evidence="1">
    <location>
        <begin position="204"/>
        <end position="225"/>
    </location>
</feature>
<feature type="transmembrane region" description="Helical" evidence="1">
    <location>
        <begin position="116"/>
        <end position="133"/>
    </location>
</feature>
<feature type="transmembrane region" description="Helical" evidence="1">
    <location>
        <begin position="330"/>
        <end position="353"/>
    </location>
</feature>
<dbReference type="Proteomes" id="UP000628736">
    <property type="component" value="Unassembled WGS sequence"/>
</dbReference>
<sequence>MNKQLKEKNKESLSSVLPITAIVFLLSISIAPLDPGTLVLFLFGAILLIGGMGFFTLGVDMSMTPMGEGVGVEVSRARHLIVPIVLYFLLGVLATVAEPDLQVLAEQVPSIDNPVLIWTVAIGVGIFLVIAAMRIRMAVPLRRLLLVFYFIVFALAALAPANFIPVSFDSGGVTTGPITVPFIMALGVGIASTRSDKNSASDSFGLVSLCSIGPILSVLLLGSIYRPEQAVPHTTSIPDVSTTLEAAQYFWVSLPAYFREVAVALIPIAGLFLVFQVVTRRFKGNELLRIGLGLVYTYLGLVLFLCGVNVGFMPAGQLIGATVASSPNRWLLVPIGMVIGYYIVKAEPAVAVLTKQVEEVSNGSITHKAMGHALSIGVCVSVGLAMLRVLTGLNIFWLLIPGYAISLGLTFFVPPIFTGIAFDSGGVASGPMTATFLLPFAQGACQALGGDVMTDAFGIVAMVAMTPLVTIQIMGLSSVVRHSLARRRFRHRMEQVEDVILYFDGKEGA</sequence>
<evidence type="ECO:0000256" key="1">
    <source>
        <dbReference type="SAM" id="Phobius"/>
    </source>
</evidence>
<feature type="transmembrane region" description="Helical" evidence="1">
    <location>
        <begin position="456"/>
        <end position="480"/>
    </location>
</feature>
<dbReference type="AlphaFoldDB" id="A0A8J6M3I4"/>
<evidence type="ECO:0000313" key="3">
    <source>
        <dbReference type="Proteomes" id="UP000628736"/>
    </source>
</evidence>
<protein>
    <submittedName>
        <fullName evidence="2">DUF1538 domain-containing protein</fullName>
    </submittedName>
</protein>
<dbReference type="InterPro" id="IPR011435">
    <property type="entry name" value="UmpAB"/>
</dbReference>
<gene>
    <name evidence="2" type="ORF">H8S11_10695</name>
</gene>